<keyword evidence="3" id="KW-0520">NAD</keyword>
<evidence type="ECO:0000256" key="3">
    <source>
        <dbReference type="ARBA" id="ARBA00023027"/>
    </source>
</evidence>
<dbReference type="NCBIfam" id="NF005559">
    <property type="entry name" value="PRK07231.1"/>
    <property type="match status" value="1"/>
</dbReference>
<accession>A0A0K0M797</accession>
<dbReference type="PANTHER" id="PTHR43180">
    <property type="entry name" value="3-OXOACYL-(ACYL-CARRIER-PROTEIN) REDUCTASE (AFU_ORTHOLOGUE AFUA_6G11210)"/>
    <property type="match status" value="1"/>
</dbReference>
<dbReference type="InterPro" id="IPR036291">
    <property type="entry name" value="NAD(P)-bd_dom_sf"/>
</dbReference>
<comment type="similarity">
    <text evidence="1">Belongs to the short-chain dehydrogenases/reductases (SDR) family.</text>
</comment>
<dbReference type="SUPFAM" id="SSF51735">
    <property type="entry name" value="NAD(P)-binding Rossmann-fold domains"/>
    <property type="match status" value="1"/>
</dbReference>
<evidence type="ECO:0000256" key="1">
    <source>
        <dbReference type="ARBA" id="ARBA00006484"/>
    </source>
</evidence>
<name>A0A0K0M797_PINTB</name>
<proteinExistence type="evidence at transcript level"/>
<keyword evidence="2" id="KW-0560">Oxidoreductase</keyword>
<keyword evidence="4" id="KW-0443">Lipid metabolism</keyword>
<evidence type="ECO:0000313" key="5">
    <source>
        <dbReference type="EMBL" id="AJP06249.1"/>
    </source>
</evidence>
<dbReference type="Gene3D" id="3.40.50.720">
    <property type="entry name" value="NAD(P)-binding Rossmann-like Domain"/>
    <property type="match status" value="1"/>
</dbReference>
<dbReference type="EMBL" id="KJ711004">
    <property type="protein sequence ID" value="AJP06249.1"/>
    <property type="molecule type" value="mRNA"/>
</dbReference>
<evidence type="ECO:0000256" key="4">
    <source>
        <dbReference type="ARBA" id="ARBA00023098"/>
    </source>
</evidence>
<dbReference type="GO" id="GO:0016491">
    <property type="term" value="F:oxidoreductase activity"/>
    <property type="evidence" value="ECO:0007669"/>
    <property type="project" value="UniProtKB-KW"/>
</dbReference>
<dbReference type="FunFam" id="3.40.50.720:FF:000084">
    <property type="entry name" value="Short-chain dehydrogenase reductase"/>
    <property type="match status" value="1"/>
</dbReference>
<dbReference type="PANTHER" id="PTHR43180:SF28">
    <property type="entry name" value="NAD(P)-BINDING ROSSMANN-FOLD SUPERFAMILY PROTEIN"/>
    <property type="match status" value="1"/>
</dbReference>
<evidence type="ECO:0000256" key="2">
    <source>
        <dbReference type="ARBA" id="ARBA00023002"/>
    </source>
</evidence>
<dbReference type="InterPro" id="IPR002347">
    <property type="entry name" value="SDR_fam"/>
</dbReference>
<dbReference type="Pfam" id="PF13561">
    <property type="entry name" value="adh_short_C2"/>
    <property type="match status" value="1"/>
</dbReference>
<reference evidence="5" key="1">
    <citation type="submission" date="2014-04" db="EMBL/GenBank/DDBJ databases">
        <title>The genes involved in the male and female cone development in Pinus tabuliformis.</title>
        <authorList>
            <person name="Niu S."/>
            <person name="Li W."/>
            <person name="Chen X."/>
        </authorList>
    </citation>
    <scope>NUCLEOTIDE SEQUENCE</scope>
</reference>
<protein>
    <submittedName>
        <fullName evidence="5">BSU5</fullName>
    </submittedName>
</protein>
<dbReference type="PRINTS" id="PR00080">
    <property type="entry name" value="SDRFAMILY"/>
</dbReference>
<dbReference type="GO" id="GO:0006629">
    <property type="term" value="P:lipid metabolic process"/>
    <property type="evidence" value="ECO:0007669"/>
    <property type="project" value="UniProtKB-KW"/>
</dbReference>
<organism evidence="5">
    <name type="scientific">Pinus tabuliformis</name>
    <name type="common">Chinese red pine</name>
    <name type="synonym">Pinus leucosperma</name>
    <dbReference type="NCBI Taxonomy" id="88731"/>
    <lineage>
        <taxon>Eukaryota</taxon>
        <taxon>Viridiplantae</taxon>
        <taxon>Streptophyta</taxon>
        <taxon>Embryophyta</taxon>
        <taxon>Tracheophyta</taxon>
        <taxon>Spermatophyta</taxon>
        <taxon>Pinopsida</taxon>
        <taxon>Pinidae</taxon>
        <taxon>Conifers I</taxon>
        <taxon>Pinales</taxon>
        <taxon>Pinaceae</taxon>
        <taxon>Pinus</taxon>
        <taxon>Pinus subgen. Pinus</taxon>
    </lineage>
</organism>
<sequence length="291" mass="30807">MSNEELNAAASCVGNPRFNGPERRLEGKVAIITGGASGIGEAIVRLFTKHGAKVIIADIADEAGKNLAESLSPPATYVHCDVTKEEDISAAVDLAMEKHGQFDIMYNNAGTIEFLAPESVAEYKMEQFDRVMRVNVRGVMLGIKHAARVMIPRKKGCIISTASVASIIGGCTPYAYTASKHAIIGLTKNGAAELGKYGIRVNAVSPYAVATALVNRYLKQGNASAVSEEEKAAVEALANSIANLQGPTLKAEDVAEAGLYLASDEAKYVSGHNLVVDGGVSVVNHSWKLYR</sequence>
<dbReference type="PRINTS" id="PR00081">
    <property type="entry name" value="GDHRDH"/>
</dbReference>
<dbReference type="AlphaFoldDB" id="A0A0K0M797"/>